<organism evidence="3 4">
    <name type="scientific">Chitinophaga varians</name>
    <dbReference type="NCBI Taxonomy" id="2202339"/>
    <lineage>
        <taxon>Bacteria</taxon>
        <taxon>Pseudomonadati</taxon>
        <taxon>Bacteroidota</taxon>
        <taxon>Chitinophagia</taxon>
        <taxon>Chitinophagales</taxon>
        <taxon>Chitinophagaceae</taxon>
        <taxon>Chitinophaga</taxon>
    </lineage>
</organism>
<dbReference type="Gene3D" id="3.20.110.10">
    <property type="entry name" value="Glycoside hydrolase 38, N terminal domain"/>
    <property type="match status" value="1"/>
</dbReference>
<dbReference type="AlphaFoldDB" id="A0A847S3Z4"/>
<dbReference type="Proteomes" id="UP000570474">
    <property type="component" value="Unassembled WGS sequence"/>
</dbReference>
<accession>A0A847S3Z4</accession>
<feature type="domain" description="Glycoside hydrolase family 38 N-terminal" evidence="2">
    <location>
        <begin position="37"/>
        <end position="286"/>
    </location>
</feature>
<dbReference type="PANTHER" id="PTHR46017">
    <property type="entry name" value="ALPHA-MANNOSIDASE 2C1"/>
    <property type="match status" value="1"/>
</dbReference>
<gene>
    <name evidence="3" type="ORF">HGH92_26215</name>
</gene>
<dbReference type="PANTHER" id="PTHR46017:SF2">
    <property type="entry name" value="MANNOSYLGLYCERATE HYDROLASE"/>
    <property type="match status" value="1"/>
</dbReference>
<keyword evidence="4" id="KW-1185">Reference proteome</keyword>
<evidence type="ECO:0000313" key="4">
    <source>
        <dbReference type="Proteomes" id="UP000570474"/>
    </source>
</evidence>
<dbReference type="InterPro" id="IPR000602">
    <property type="entry name" value="Glyco_hydro_38_N"/>
</dbReference>
<feature type="chain" id="PRO_5032729119" description="Glycoside hydrolase family 38 N-terminal domain-containing protein" evidence="1">
    <location>
        <begin position="20"/>
        <end position="892"/>
    </location>
</feature>
<dbReference type="SUPFAM" id="SSF74650">
    <property type="entry name" value="Galactose mutarotase-like"/>
    <property type="match status" value="1"/>
</dbReference>
<dbReference type="CDD" id="cd10791">
    <property type="entry name" value="GH38N_AMII_like_1"/>
    <property type="match status" value="1"/>
</dbReference>
<dbReference type="Pfam" id="PF01074">
    <property type="entry name" value="Glyco_hydro_38N"/>
    <property type="match status" value="1"/>
</dbReference>
<reference evidence="3 4" key="1">
    <citation type="submission" date="2020-04" db="EMBL/GenBank/DDBJ databases">
        <authorList>
            <person name="Yin C."/>
        </authorList>
    </citation>
    <scope>NUCLEOTIDE SEQUENCE [LARGE SCALE GENOMIC DNA]</scope>
    <source>
        <strain evidence="3 4">Ae27</strain>
    </source>
</reference>
<dbReference type="InterPro" id="IPR011330">
    <property type="entry name" value="Glyco_hydro/deAcase_b/a-brl"/>
</dbReference>
<dbReference type="GO" id="GO:0030246">
    <property type="term" value="F:carbohydrate binding"/>
    <property type="evidence" value="ECO:0007669"/>
    <property type="project" value="InterPro"/>
</dbReference>
<dbReference type="GO" id="GO:0004559">
    <property type="term" value="F:alpha-mannosidase activity"/>
    <property type="evidence" value="ECO:0007669"/>
    <property type="project" value="InterPro"/>
</dbReference>
<evidence type="ECO:0000256" key="1">
    <source>
        <dbReference type="SAM" id="SignalP"/>
    </source>
</evidence>
<dbReference type="RefSeq" id="WP_168873771.1">
    <property type="nucleotide sequence ID" value="NZ_JABAIA010000003.1"/>
</dbReference>
<dbReference type="GO" id="GO:0009313">
    <property type="term" value="P:oligosaccharide catabolic process"/>
    <property type="evidence" value="ECO:0007669"/>
    <property type="project" value="TreeGrafter"/>
</dbReference>
<dbReference type="InterPro" id="IPR027291">
    <property type="entry name" value="Glyco_hydro_38_N_sf"/>
</dbReference>
<keyword evidence="1" id="KW-0732">Signal</keyword>
<dbReference type="SUPFAM" id="SSF88713">
    <property type="entry name" value="Glycoside hydrolase/deacetylase"/>
    <property type="match status" value="1"/>
</dbReference>
<dbReference type="InterPro" id="IPR011013">
    <property type="entry name" value="Gal_mutarotase_sf_dom"/>
</dbReference>
<proteinExistence type="predicted"/>
<dbReference type="EMBL" id="JABAIA010000003">
    <property type="protein sequence ID" value="NLR67828.1"/>
    <property type="molecule type" value="Genomic_DNA"/>
</dbReference>
<evidence type="ECO:0000313" key="3">
    <source>
        <dbReference type="EMBL" id="NLR67828.1"/>
    </source>
</evidence>
<comment type="caution">
    <text evidence="3">The sequence shown here is derived from an EMBL/GenBank/DDBJ whole genome shotgun (WGS) entry which is preliminary data.</text>
</comment>
<feature type="signal peptide" evidence="1">
    <location>
        <begin position="1"/>
        <end position="19"/>
    </location>
</feature>
<name>A0A847S3Z4_9BACT</name>
<evidence type="ECO:0000259" key="2">
    <source>
        <dbReference type="Pfam" id="PF01074"/>
    </source>
</evidence>
<protein>
    <recommendedName>
        <fullName evidence="2">Glycoside hydrolase family 38 N-terminal domain-containing protein</fullName>
    </recommendedName>
</protein>
<dbReference type="GO" id="GO:0006013">
    <property type="term" value="P:mannose metabolic process"/>
    <property type="evidence" value="ECO:0007669"/>
    <property type="project" value="InterPro"/>
</dbReference>
<sequence>MKSTNLVLLLMVVSIAAISAQQRDTKQPVNPRVTDIWVVFKTHFDLGFTDLPENVFKRYREEMMTNALTVMEKNALLPKEKRFAWTVSGWPLQAQILGPQQTPERRTRIEHAIKNGTLAVHGLHFTTHTESLDYEDLVRGLGYSSAITRKYGLPMTISAKMTDVPAHSWVMPTLLQHAGIKFLQLGCNPASQYPRFPELFWWEGPDGSKILCNYTALYGSDIRPTENWPCKNYLAMQMTGDNHGPPSSEEIEKLLAYAAKEMPGIRIHFGTLDDFARAVLAEHPDLPTVRGDCPDTWIHGIQSNPKETKIARNIRPLESALDGLHTQMQCWGIPMASISDKLAKAYEQSLLYGEHTWGMNAEYGPRYSYGEDWKKWMDEAAAEPLPANGNYALLKNSDAHNTAIGSKRKWLHSYDEKRQYILNTNDIVSHECSQHLHLLASSINRDGKRMVVYNPLPWKRSGMIENPWKKGSYCYIKDVPSSGYLSFSPGELTAQNTVHDQQPVLSTPYFQVTFDLARGGISSLIEKSTGRQFADTTATYVIGQFLHERFSTREVDKWFNAYSRIKDGWGLNDLGKPGMIDAEKAPYLAFTPGEWKIDVAHSNVADIATLTATNPEGHAQLYSLTFTFPRQAAYVDVMWSVTAKTPDKQPEGGWLCFPFNVKAPTFTIGRPGGTVNPAKDIVPGSNRYLMAVNSGVAVTQPDKSGMALSSADAPLISLGQPGLWQYSLDYIPRVPTVFVNLYNNMWNTNFPLWQEGSWTESVRIWPVGKGSSTITDLVQHSWETRLPLLTATAEGAPGKLPSLNEGINISRPGVLITAFGENPDGEGTILRLWEQAGISGKCTVKFNDNKNVKALLPLDLRGNKKGAPVAVKNGTFTFNLNKYAPASFRLIY</sequence>